<evidence type="ECO:0000313" key="1">
    <source>
        <dbReference type="EMBL" id="CDW52067.1"/>
    </source>
</evidence>
<protein>
    <submittedName>
        <fullName evidence="1">Prefoldin subunit 1</fullName>
    </submittedName>
</protein>
<name>A0A077YVE8_TRITR</name>
<dbReference type="AlphaFoldDB" id="A0A077YVE8"/>
<organism evidence="1 2">
    <name type="scientific">Trichuris trichiura</name>
    <name type="common">Whipworm</name>
    <name type="synonym">Trichocephalus trichiurus</name>
    <dbReference type="NCBI Taxonomy" id="36087"/>
    <lineage>
        <taxon>Eukaryota</taxon>
        <taxon>Metazoa</taxon>
        <taxon>Ecdysozoa</taxon>
        <taxon>Nematoda</taxon>
        <taxon>Enoplea</taxon>
        <taxon>Dorylaimia</taxon>
        <taxon>Trichinellida</taxon>
        <taxon>Trichuridae</taxon>
        <taxon>Trichuris</taxon>
    </lineage>
</organism>
<gene>
    <name evidence="1" type="ORF">TTRE_0000032601</name>
</gene>
<dbReference type="EMBL" id="HG805814">
    <property type="protein sequence ID" value="CDW52067.1"/>
    <property type="molecule type" value="Genomic_DNA"/>
</dbReference>
<dbReference type="OrthoDB" id="5242628at2759"/>
<dbReference type="SUPFAM" id="SSF46579">
    <property type="entry name" value="Prefoldin"/>
    <property type="match status" value="1"/>
</dbReference>
<evidence type="ECO:0000313" key="2">
    <source>
        <dbReference type="Proteomes" id="UP000030665"/>
    </source>
</evidence>
<reference evidence="1" key="2">
    <citation type="submission" date="2014-03" db="EMBL/GenBank/DDBJ databases">
        <title>The whipworm genome and dual-species transcriptomics of an intimate host-pathogen interaction.</title>
        <authorList>
            <person name="Foth B.J."/>
            <person name="Tsai I.J."/>
            <person name="Reid A.J."/>
            <person name="Bancroft A.J."/>
            <person name="Nichol S."/>
            <person name="Tracey A."/>
            <person name="Holroyd N."/>
            <person name="Cotton J.A."/>
            <person name="Stanley E.J."/>
            <person name="Zarowiecki M."/>
            <person name="Liu J.Z."/>
            <person name="Huckvale T."/>
            <person name="Cooper P.J."/>
            <person name="Grencis R.K."/>
            <person name="Berriman M."/>
        </authorList>
    </citation>
    <scope>NUCLEOTIDE SEQUENCE [LARGE SCALE GENOMIC DNA]</scope>
</reference>
<dbReference type="STRING" id="36087.A0A077YVE8"/>
<sequence>MDTNAGEDLKKSFQHLQAKRLQTQQSVQQADALIQAQEKKLKKLSIIRGEVLCPIPKSNLFLGIGRMYIDTSEKEICRVLDDATELATNTLELLKVRLTNVTCCIVMKSYVKRNRKSFQANEKFFVKPEKKLFLSNIGLLEDAVT</sequence>
<reference evidence="1" key="1">
    <citation type="submission" date="2014-01" db="EMBL/GenBank/DDBJ databases">
        <authorList>
            <person name="Aslett M."/>
        </authorList>
    </citation>
    <scope>NUCLEOTIDE SEQUENCE</scope>
</reference>
<keyword evidence="2" id="KW-1185">Reference proteome</keyword>
<proteinExistence type="predicted"/>
<dbReference type="Proteomes" id="UP000030665">
    <property type="component" value="Unassembled WGS sequence"/>
</dbReference>
<accession>A0A077YVE8</accession>